<evidence type="ECO:0000256" key="1">
    <source>
        <dbReference type="SAM" id="MobiDB-lite"/>
    </source>
</evidence>
<organism evidence="2 3">
    <name type="scientific">Paraburkholderia sartisoli</name>
    <dbReference type="NCBI Taxonomy" id="83784"/>
    <lineage>
        <taxon>Bacteria</taxon>
        <taxon>Pseudomonadati</taxon>
        <taxon>Pseudomonadota</taxon>
        <taxon>Betaproteobacteria</taxon>
        <taxon>Burkholderiales</taxon>
        <taxon>Burkholderiaceae</taxon>
        <taxon>Paraburkholderia</taxon>
    </lineage>
</organism>
<evidence type="ECO:0000313" key="3">
    <source>
        <dbReference type="Proteomes" id="UP000198638"/>
    </source>
</evidence>
<sequence>MGATKSADHRYLLRCDNTGVRRCAKEKAVPGEIGTASYGGRKQRGRSLLPGMHGRQQAGAKERSVKRRDLFG</sequence>
<proteinExistence type="predicted"/>
<reference evidence="3" key="1">
    <citation type="submission" date="2016-10" db="EMBL/GenBank/DDBJ databases">
        <authorList>
            <person name="Varghese N."/>
            <person name="Submissions S."/>
        </authorList>
    </citation>
    <scope>NUCLEOTIDE SEQUENCE [LARGE SCALE GENOMIC DNA]</scope>
    <source>
        <strain evidence="3">LMG 24000</strain>
    </source>
</reference>
<dbReference type="EMBL" id="FNRQ01000003">
    <property type="protein sequence ID" value="SEA83494.1"/>
    <property type="molecule type" value="Genomic_DNA"/>
</dbReference>
<evidence type="ECO:0000313" key="2">
    <source>
        <dbReference type="EMBL" id="SEA83494.1"/>
    </source>
</evidence>
<dbReference type="Proteomes" id="UP000198638">
    <property type="component" value="Unassembled WGS sequence"/>
</dbReference>
<gene>
    <name evidence="2" type="ORF">SAMN05192564_103310</name>
</gene>
<keyword evidence="3" id="KW-1185">Reference proteome</keyword>
<dbReference type="AlphaFoldDB" id="A0A1H4EEJ7"/>
<protein>
    <submittedName>
        <fullName evidence="2">Uncharacterized protein</fullName>
    </submittedName>
</protein>
<feature type="compositionally biased region" description="Basic and acidic residues" evidence="1">
    <location>
        <begin position="60"/>
        <end position="72"/>
    </location>
</feature>
<name>A0A1H4EEJ7_9BURK</name>
<accession>A0A1H4EEJ7</accession>
<feature type="region of interest" description="Disordered" evidence="1">
    <location>
        <begin position="33"/>
        <end position="72"/>
    </location>
</feature>